<name>A0AC35G891_9BILA</name>
<accession>A0AC35G891</accession>
<evidence type="ECO:0000313" key="1">
    <source>
        <dbReference type="Proteomes" id="UP000887580"/>
    </source>
</evidence>
<protein>
    <submittedName>
        <fullName evidence="2">Guanylate cyclase</fullName>
    </submittedName>
</protein>
<dbReference type="Proteomes" id="UP000887580">
    <property type="component" value="Unplaced"/>
</dbReference>
<reference evidence="2" key="1">
    <citation type="submission" date="2022-11" db="UniProtKB">
        <authorList>
            <consortium name="WormBaseParasite"/>
        </authorList>
    </citation>
    <scope>IDENTIFICATION</scope>
</reference>
<dbReference type="WBParaSite" id="PS1159_v2.g24604.t1">
    <property type="protein sequence ID" value="PS1159_v2.g24604.t1"/>
    <property type="gene ID" value="PS1159_v2.g24604"/>
</dbReference>
<organism evidence="1 2">
    <name type="scientific">Panagrolaimus sp. PS1159</name>
    <dbReference type="NCBI Taxonomy" id="55785"/>
    <lineage>
        <taxon>Eukaryota</taxon>
        <taxon>Metazoa</taxon>
        <taxon>Ecdysozoa</taxon>
        <taxon>Nematoda</taxon>
        <taxon>Chromadorea</taxon>
        <taxon>Rhabditida</taxon>
        <taxon>Tylenchina</taxon>
        <taxon>Panagrolaimomorpha</taxon>
        <taxon>Panagrolaimoidea</taxon>
        <taxon>Panagrolaimidae</taxon>
        <taxon>Panagrolaimus</taxon>
    </lineage>
</organism>
<evidence type="ECO:0000313" key="2">
    <source>
        <dbReference type="WBParaSite" id="PS1159_v2.g24604.t1"/>
    </source>
</evidence>
<sequence>MRRYVLLFFLQFFVINIYGQQAITVPTATPGSDGIIRLKVGLLFPNATYRLRTLMGFGQSAPAITLALKRVQEERMLPNVNFTFVWYMDQCDEGKAAGYTTRLIQNDGVHAIIGPPCTTSAIISGILGSFYNLPIFTWGAATSSELTDGVRFPTLANVNANTFSLGQAVIEIMIEYGWSEFALIYTLDSEQRKCDFLQKDLEKAVSDKSDETFISFKRQIGAEKSSILSILDTLKSRARIIVVCFDDDDTKRRFLVAADEKGMNSDEYVYIFPDVRSQGMLRQVNNTDTKKNGDAVRFWVDYNDPPDGLDDQAKATARRSIIIDLENQSTEEIENFNKEVQSLMGQYPFFCKGACLGSVDETQPSVYVRSLHDATYMYARAVNKTLESYSPDQLLNGSLVNTLSRGEFNGMTGLVRINENGTREPVFYVTALSLTDEPTVYAKISIQANIVSFEPEYQDEFTTIWSTRNNKRPLSVPICGFSGVQCPVSTTGYIVIGIAGGLLILGLFLGAIFFIWRAKMIEEKKMNAECLASFHDLTKLSSDLQKSDLIKSLRSMTSGHSSLTRTTAENHEETAHHAFFLWNKEIVFGSKQVVRPKFGRSEFNIVRKIRQFDHDNVNRLLAVCLDAPVFMVIWKYASRGSLKDVLAKDNYLSDSFFIFALMRDVAAGLSAIHSSFINVHGALTSECCLINDRWQVKISDYGLPFLRTLEPIPKKRYLWMAPEHIRSDDKIGTQAGDVYSFAIICSELINRRPAWNYSDREDEIDDIIFAIKRSSEPPARPEIDVSDDINTNLLHLIRDCWDENPVKRPTMNVVKSLIKNMNSRGKQSLMDYVFNMLEQYATSLEDEVEERTKELVEEKKKSDILLYRMLPKQVAEKLKLGHTVEPESFDCVTIFFSDVVSFTTLASKCTPLQVVNLLNNLYTTFDSIIDGHDVYKVETIGDGYLCVSGLPHRNGDLHVKEISDMSLAFLNILVDFRISHLPNERINLRIGFHTGSAVAGVVGLTMPRYCLFGDTVNTASRMESNGKPGRIHLSNTTNDFLTKIIGGYITEPRGEVIIKGKGVMETFWLIGKVDGTSSIPKPPHTDSIDVETPGLNITQPPFPEVAPIVPIESQASTPCIKGRPPTVSFNMDKTITSKTPTFKSLPPPNIPPPPQQRSDTLSTVPL</sequence>
<proteinExistence type="predicted"/>